<dbReference type="AlphaFoldDB" id="A2DRT8"/>
<dbReference type="OMA" id="FYSGTHP"/>
<dbReference type="PROSITE" id="PS00101">
    <property type="entry name" value="HEXAPEP_TRANSFERASES"/>
    <property type="match status" value="1"/>
</dbReference>
<dbReference type="Pfam" id="PF12464">
    <property type="entry name" value="Mac"/>
    <property type="match status" value="1"/>
</dbReference>
<keyword evidence="2" id="KW-0808">Transferase</keyword>
<dbReference type="SUPFAM" id="SSF51161">
    <property type="entry name" value="Trimeric LpxA-like enzymes"/>
    <property type="match status" value="1"/>
</dbReference>
<dbReference type="PANTHER" id="PTHR43017">
    <property type="entry name" value="GALACTOSIDE O-ACETYLTRANSFERASE"/>
    <property type="match status" value="1"/>
</dbReference>
<keyword evidence="3" id="KW-0677">Repeat</keyword>
<dbReference type="InterPro" id="IPR011004">
    <property type="entry name" value="Trimer_LpxA-like_sf"/>
</dbReference>
<dbReference type="Gene3D" id="2.160.10.10">
    <property type="entry name" value="Hexapeptide repeat proteins"/>
    <property type="match status" value="1"/>
</dbReference>
<dbReference type="eggNOG" id="KOG4750">
    <property type="taxonomic scope" value="Eukaryota"/>
</dbReference>
<dbReference type="GO" id="GO:0016407">
    <property type="term" value="F:acetyltransferase activity"/>
    <property type="evidence" value="ECO:0007669"/>
    <property type="project" value="InterPro"/>
</dbReference>
<keyword evidence="4" id="KW-0012">Acyltransferase</keyword>
<dbReference type="CDD" id="cd03357">
    <property type="entry name" value="LbH_MAT_GAT"/>
    <property type="match status" value="1"/>
</dbReference>
<dbReference type="FunFam" id="2.160.10.10:FF:000008">
    <property type="entry name" value="Maltose O-acetyltransferase"/>
    <property type="match status" value="1"/>
</dbReference>
<evidence type="ECO:0000256" key="1">
    <source>
        <dbReference type="ARBA" id="ARBA00007274"/>
    </source>
</evidence>
<accession>A2DRT8</accession>
<dbReference type="SMR" id="A2DRT8"/>
<comment type="similarity">
    <text evidence="1">Belongs to the transferase hexapeptide repeat family.</text>
</comment>
<dbReference type="InterPro" id="IPR039369">
    <property type="entry name" value="LacA-like"/>
</dbReference>
<evidence type="ECO:0000256" key="4">
    <source>
        <dbReference type="ARBA" id="ARBA00023315"/>
    </source>
</evidence>
<dbReference type="VEuPathDB" id="TrichDB:TVAGG3_0978800"/>
<evidence type="ECO:0000313" key="6">
    <source>
        <dbReference type="EMBL" id="EAY16885.1"/>
    </source>
</evidence>
<evidence type="ECO:0000256" key="3">
    <source>
        <dbReference type="ARBA" id="ARBA00022737"/>
    </source>
</evidence>
<sequence length="203" mass="22447">MLSHISHSSFLRFFSKTPTEQDLMLSGELYDSKDPELRSLRTTARNLCIDYNKTWPYEKEKRKQILKSLFKDDTDVYIEPPFKCDYGSNIKLGKGIVMNYNCTILDACKVEIGDSVLIAPNVSIFTSKHPIDGTLRKSKEFVSPIKIGNNVWIGGSSTICPGVSIGENSVIGAGSVVTKDIPANSVAVGNPARVIKKIEVMNE</sequence>
<dbReference type="InterPro" id="IPR024688">
    <property type="entry name" value="Mac_dom"/>
</dbReference>
<dbReference type="Proteomes" id="UP000001542">
    <property type="component" value="Unassembled WGS sequence"/>
</dbReference>
<protein>
    <submittedName>
        <fullName evidence="6">Thiogalactoside transacetylase, putative</fullName>
    </submittedName>
</protein>
<dbReference type="InterPro" id="IPR018357">
    <property type="entry name" value="Hexapep_transf_CS"/>
</dbReference>
<organism evidence="6 7">
    <name type="scientific">Trichomonas vaginalis (strain ATCC PRA-98 / G3)</name>
    <dbReference type="NCBI Taxonomy" id="412133"/>
    <lineage>
        <taxon>Eukaryota</taxon>
        <taxon>Metamonada</taxon>
        <taxon>Parabasalia</taxon>
        <taxon>Trichomonadida</taxon>
        <taxon>Trichomonadidae</taxon>
        <taxon>Trichomonas</taxon>
    </lineage>
</organism>
<dbReference type="InterPro" id="IPR001451">
    <property type="entry name" value="Hexapep"/>
</dbReference>
<gene>
    <name evidence="6" type="ORF">TVAG_150360</name>
</gene>
<feature type="domain" description="Maltose/galactoside acetyltransferase" evidence="5">
    <location>
        <begin position="21"/>
        <end position="75"/>
    </location>
</feature>
<reference evidence="6" key="2">
    <citation type="journal article" date="2007" name="Science">
        <title>Draft genome sequence of the sexually transmitted pathogen Trichomonas vaginalis.</title>
        <authorList>
            <person name="Carlton J.M."/>
            <person name="Hirt R.P."/>
            <person name="Silva J.C."/>
            <person name="Delcher A.L."/>
            <person name="Schatz M."/>
            <person name="Zhao Q."/>
            <person name="Wortman J.R."/>
            <person name="Bidwell S.L."/>
            <person name="Alsmark U.C.M."/>
            <person name="Besteiro S."/>
            <person name="Sicheritz-Ponten T."/>
            <person name="Noel C.J."/>
            <person name="Dacks J.B."/>
            <person name="Foster P.G."/>
            <person name="Simillion C."/>
            <person name="Van de Peer Y."/>
            <person name="Miranda-Saavedra D."/>
            <person name="Barton G.J."/>
            <person name="Westrop G.D."/>
            <person name="Mueller S."/>
            <person name="Dessi D."/>
            <person name="Fiori P.L."/>
            <person name="Ren Q."/>
            <person name="Paulsen I."/>
            <person name="Zhang H."/>
            <person name="Bastida-Corcuera F.D."/>
            <person name="Simoes-Barbosa A."/>
            <person name="Brown M.T."/>
            <person name="Hayes R.D."/>
            <person name="Mukherjee M."/>
            <person name="Okumura C.Y."/>
            <person name="Schneider R."/>
            <person name="Smith A.J."/>
            <person name="Vanacova S."/>
            <person name="Villalvazo M."/>
            <person name="Haas B.J."/>
            <person name="Pertea M."/>
            <person name="Feldblyum T.V."/>
            <person name="Utterback T.R."/>
            <person name="Shu C.L."/>
            <person name="Osoegawa K."/>
            <person name="de Jong P.J."/>
            <person name="Hrdy I."/>
            <person name="Horvathova L."/>
            <person name="Zubacova Z."/>
            <person name="Dolezal P."/>
            <person name="Malik S.B."/>
            <person name="Logsdon J.M. Jr."/>
            <person name="Henze K."/>
            <person name="Gupta A."/>
            <person name="Wang C.C."/>
            <person name="Dunne R.L."/>
            <person name="Upcroft J.A."/>
            <person name="Upcroft P."/>
            <person name="White O."/>
            <person name="Salzberg S.L."/>
            <person name="Tang P."/>
            <person name="Chiu C.-H."/>
            <person name="Lee Y.-S."/>
            <person name="Embley T.M."/>
            <person name="Coombs G.H."/>
            <person name="Mottram J.C."/>
            <person name="Tachezy J."/>
            <person name="Fraser-Liggett C.M."/>
            <person name="Johnson P.J."/>
        </authorList>
    </citation>
    <scope>NUCLEOTIDE SEQUENCE [LARGE SCALE GENOMIC DNA]</scope>
    <source>
        <strain evidence="6">G3</strain>
    </source>
</reference>
<dbReference type="KEGG" id="tva:4774897"/>
<evidence type="ECO:0000313" key="7">
    <source>
        <dbReference type="Proteomes" id="UP000001542"/>
    </source>
</evidence>
<reference evidence="6" key="1">
    <citation type="submission" date="2006-10" db="EMBL/GenBank/DDBJ databases">
        <authorList>
            <person name="Amadeo P."/>
            <person name="Zhao Q."/>
            <person name="Wortman J."/>
            <person name="Fraser-Liggett C."/>
            <person name="Carlton J."/>
        </authorList>
    </citation>
    <scope>NUCLEOTIDE SEQUENCE</scope>
    <source>
        <strain evidence="6">G3</strain>
    </source>
</reference>
<keyword evidence="7" id="KW-1185">Reference proteome</keyword>
<proteinExistence type="inferred from homology"/>
<dbReference type="PANTHER" id="PTHR43017:SF1">
    <property type="entry name" value="ACETYLTRANSFERASE YJL218W-RELATED"/>
    <property type="match status" value="1"/>
</dbReference>
<dbReference type="SMART" id="SM01266">
    <property type="entry name" value="Mac"/>
    <property type="match status" value="1"/>
</dbReference>
<dbReference type="Pfam" id="PF00132">
    <property type="entry name" value="Hexapep"/>
    <property type="match status" value="1"/>
</dbReference>
<evidence type="ECO:0000256" key="2">
    <source>
        <dbReference type="ARBA" id="ARBA00022679"/>
    </source>
</evidence>
<dbReference type="STRING" id="5722.A2DRT8"/>
<dbReference type="VEuPathDB" id="TrichDB:TVAG_150360"/>
<evidence type="ECO:0000259" key="5">
    <source>
        <dbReference type="SMART" id="SM01266"/>
    </source>
</evidence>
<dbReference type="OrthoDB" id="25818at2759"/>
<dbReference type="GO" id="GO:0008374">
    <property type="term" value="F:O-acyltransferase activity"/>
    <property type="evidence" value="ECO:0000318"/>
    <property type="project" value="GO_Central"/>
</dbReference>
<dbReference type="InParanoid" id="A2DRT8"/>
<dbReference type="FunCoup" id="A2DRT8">
    <property type="interactions" value="4"/>
</dbReference>
<dbReference type="RefSeq" id="XP_001329108.1">
    <property type="nucleotide sequence ID" value="XM_001329073.1"/>
</dbReference>
<dbReference type="EMBL" id="DS113237">
    <property type="protein sequence ID" value="EAY16885.1"/>
    <property type="molecule type" value="Genomic_DNA"/>
</dbReference>
<name>A2DRT8_TRIV3</name>